<dbReference type="InterPro" id="IPR001387">
    <property type="entry name" value="Cro/C1-type_HTH"/>
</dbReference>
<dbReference type="RefSeq" id="WP_200339502.1">
    <property type="nucleotide sequence ID" value="NZ_NRRL01000007.1"/>
</dbReference>
<organism evidence="3 4">
    <name type="scientific">Rhodovibrio sodomensis</name>
    <dbReference type="NCBI Taxonomy" id="1088"/>
    <lineage>
        <taxon>Bacteria</taxon>
        <taxon>Pseudomonadati</taxon>
        <taxon>Pseudomonadota</taxon>
        <taxon>Alphaproteobacteria</taxon>
        <taxon>Rhodospirillales</taxon>
        <taxon>Rhodovibrionaceae</taxon>
        <taxon>Rhodovibrio</taxon>
    </lineage>
</organism>
<accession>A0ABS1DBY7</accession>
<dbReference type="InterPro" id="IPR010982">
    <property type="entry name" value="Lambda_DNA-bd_dom_sf"/>
</dbReference>
<dbReference type="PROSITE" id="PS50943">
    <property type="entry name" value="HTH_CROC1"/>
    <property type="match status" value="1"/>
</dbReference>
<dbReference type="SMART" id="SM00530">
    <property type="entry name" value="HTH_XRE"/>
    <property type="match status" value="1"/>
</dbReference>
<evidence type="ECO:0000256" key="1">
    <source>
        <dbReference type="SAM" id="MobiDB-lite"/>
    </source>
</evidence>
<dbReference type="Pfam" id="PF13560">
    <property type="entry name" value="HTH_31"/>
    <property type="match status" value="1"/>
</dbReference>
<sequence>MTPFGQRLRDLRGERGLTLKQMAADLGVSPAYLSALEHGHRGRPNRRFVHRVCQALNIIWDDAEELQRLADLSHPRVTVDTSGLSPEATELANRLAEQIHGLDRETVNRMLSDLRQRAADNAGAQDPNAGDTGEAPAQNRRSA</sequence>
<feature type="domain" description="HTH cro/C1-type" evidence="2">
    <location>
        <begin position="8"/>
        <end position="66"/>
    </location>
</feature>
<protein>
    <submittedName>
        <fullName evidence="3">Transcriptional regulator</fullName>
    </submittedName>
</protein>
<feature type="region of interest" description="Disordered" evidence="1">
    <location>
        <begin position="107"/>
        <end position="143"/>
    </location>
</feature>
<dbReference type="Proteomes" id="UP001296873">
    <property type="component" value="Unassembled WGS sequence"/>
</dbReference>
<evidence type="ECO:0000313" key="3">
    <source>
        <dbReference type="EMBL" id="MBK1667414.1"/>
    </source>
</evidence>
<gene>
    <name evidence="3" type="ORF">CKO28_05140</name>
</gene>
<feature type="compositionally biased region" description="Basic and acidic residues" evidence="1">
    <location>
        <begin position="107"/>
        <end position="118"/>
    </location>
</feature>
<dbReference type="Gene3D" id="1.10.260.40">
    <property type="entry name" value="lambda repressor-like DNA-binding domains"/>
    <property type="match status" value="1"/>
</dbReference>
<name>A0ABS1DBY7_9PROT</name>
<dbReference type="EMBL" id="NRRL01000007">
    <property type="protein sequence ID" value="MBK1667414.1"/>
    <property type="molecule type" value="Genomic_DNA"/>
</dbReference>
<evidence type="ECO:0000313" key="4">
    <source>
        <dbReference type="Proteomes" id="UP001296873"/>
    </source>
</evidence>
<dbReference type="CDD" id="cd00093">
    <property type="entry name" value="HTH_XRE"/>
    <property type="match status" value="1"/>
</dbReference>
<evidence type="ECO:0000259" key="2">
    <source>
        <dbReference type="PROSITE" id="PS50943"/>
    </source>
</evidence>
<comment type="caution">
    <text evidence="3">The sequence shown here is derived from an EMBL/GenBank/DDBJ whole genome shotgun (WGS) entry which is preliminary data.</text>
</comment>
<keyword evidence="4" id="KW-1185">Reference proteome</keyword>
<reference evidence="3 4" key="1">
    <citation type="journal article" date="2020" name="Microorganisms">
        <title>Osmotic Adaptation and Compatible Solute Biosynthesis of Phototrophic Bacteria as Revealed from Genome Analyses.</title>
        <authorList>
            <person name="Imhoff J.F."/>
            <person name="Rahn T."/>
            <person name="Kunzel S."/>
            <person name="Keller A."/>
            <person name="Neulinger S.C."/>
        </authorList>
    </citation>
    <scope>NUCLEOTIDE SEQUENCE [LARGE SCALE GENOMIC DNA]</scope>
    <source>
        <strain evidence="3 4">DSM 9895</strain>
    </source>
</reference>
<proteinExistence type="predicted"/>
<dbReference type="SUPFAM" id="SSF47413">
    <property type="entry name" value="lambda repressor-like DNA-binding domains"/>
    <property type="match status" value="1"/>
</dbReference>